<evidence type="ECO:0000313" key="3">
    <source>
        <dbReference type="Proteomes" id="UP000614601"/>
    </source>
</evidence>
<accession>A0A811LL19</accession>
<dbReference type="Proteomes" id="UP000614601">
    <property type="component" value="Unassembled WGS sequence"/>
</dbReference>
<feature type="compositionally biased region" description="Polar residues" evidence="1">
    <location>
        <begin position="1"/>
        <end position="10"/>
    </location>
</feature>
<reference evidence="2" key="1">
    <citation type="submission" date="2020-09" db="EMBL/GenBank/DDBJ databases">
        <authorList>
            <person name="Kikuchi T."/>
        </authorList>
    </citation>
    <scope>NUCLEOTIDE SEQUENCE</scope>
    <source>
        <strain evidence="2">SH1</strain>
    </source>
</reference>
<feature type="region of interest" description="Disordered" evidence="1">
    <location>
        <begin position="202"/>
        <end position="225"/>
    </location>
</feature>
<proteinExistence type="predicted"/>
<dbReference type="AlphaFoldDB" id="A0A811LL19"/>
<protein>
    <submittedName>
        <fullName evidence="2">Uncharacterized protein</fullName>
    </submittedName>
</protein>
<dbReference type="EMBL" id="CAJFDH010000006">
    <property type="protein sequence ID" value="CAD5228945.1"/>
    <property type="molecule type" value="Genomic_DNA"/>
</dbReference>
<name>A0A811LL19_9BILA</name>
<gene>
    <name evidence="2" type="ORF">BOKJ2_LOCUS13004</name>
</gene>
<sequence length="259" mass="29300">MTTFNSTLSVPRSHERRLPSSTDGRFVILDEKNRDSDGFDETSSSDNDSNDNFQFSKSCYISKCSSPNIPHLNYSISQPSRMTTAHSTSRFKIVPIESKYKRGRWEAFDYYDPKEPKRPILSENNREPGWTSNFSLELGFVANKKPHQPMSQTVQRAPLATPEPMSSRSLASEPEDGDQENNLPFRFPPNVRVFNDTIEEDNTLGNDDKPRLATSPEFFNGPLSGRITPSEMLHQYGLERSLSATSYGTDGTVHVISHR</sequence>
<comment type="caution">
    <text evidence="2">The sequence shown here is derived from an EMBL/GenBank/DDBJ whole genome shotgun (WGS) entry which is preliminary data.</text>
</comment>
<feature type="compositionally biased region" description="Basic and acidic residues" evidence="1">
    <location>
        <begin position="28"/>
        <end position="37"/>
    </location>
</feature>
<dbReference type="EMBL" id="CAJFCW020000006">
    <property type="protein sequence ID" value="CAG9125327.1"/>
    <property type="molecule type" value="Genomic_DNA"/>
</dbReference>
<organism evidence="2 3">
    <name type="scientific">Bursaphelenchus okinawaensis</name>
    <dbReference type="NCBI Taxonomy" id="465554"/>
    <lineage>
        <taxon>Eukaryota</taxon>
        <taxon>Metazoa</taxon>
        <taxon>Ecdysozoa</taxon>
        <taxon>Nematoda</taxon>
        <taxon>Chromadorea</taxon>
        <taxon>Rhabditida</taxon>
        <taxon>Tylenchina</taxon>
        <taxon>Tylenchomorpha</taxon>
        <taxon>Aphelenchoidea</taxon>
        <taxon>Aphelenchoididae</taxon>
        <taxon>Bursaphelenchus</taxon>
    </lineage>
</organism>
<feature type="region of interest" description="Disordered" evidence="1">
    <location>
        <begin position="147"/>
        <end position="189"/>
    </location>
</feature>
<keyword evidence="3" id="KW-1185">Reference proteome</keyword>
<evidence type="ECO:0000313" key="2">
    <source>
        <dbReference type="EMBL" id="CAD5228945.1"/>
    </source>
</evidence>
<dbReference type="OrthoDB" id="8961796at2759"/>
<dbReference type="Proteomes" id="UP000783686">
    <property type="component" value="Unassembled WGS sequence"/>
</dbReference>
<evidence type="ECO:0000256" key="1">
    <source>
        <dbReference type="SAM" id="MobiDB-lite"/>
    </source>
</evidence>
<feature type="region of interest" description="Disordered" evidence="1">
    <location>
        <begin position="1"/>
        <end position="49"/>
    </location>
</feature>